<dbReference type="SUPFAM" id="SSF56420">
    <property type="entry name" value="Peptide deformylase"/>
    <property type="match status" value="1"/>
</dbReference>
<feature type="non-terminal residue" evidence="2">
    <location>
        <position position="59"/>
    </location>
</feature>
<dbReference type="InterPro" id="IPR023635">
    <property type="entry name" value="Peptide_deformylase"/>
</dbReference>
<dbReference type="AlphaFoldDB" id="T1AQB1"/>
<gene>
    <name evidence="2" type="ORF">B1A_15722</name>
</gene>
<keyword evidence="2" id="KW-0378">Hydrolase</keyword>
<reference evidence="2" key="2">
    <citation type="journal article" date="2014" name="ISME J.">
        <title>Microbial stratification in low pH oxic and suboxic macroscopic growths along an acid mine drainage.</title>
        <authorList>
            <person name="Mendez-Garcia C."/>
            <person name="Mesa V."/>
            <person name="Sprenger R.R."/>
            <person name="Richter M."/>
            <person name="Diez M.S."/>
            <person name="Solano J."/>
            <person name="Bargiela R."/>
            <person name="Golyshina O.V."/>
            <person name="Manteca A."/>
            <person name="Ramos J.L."/>
            <person name="Gallego J.R."/>
            <person name="Llorente I."/>
            <person name="Martins Dos Santos V.A."/>
            <person name="Jensen O.N."/>
            <person name="Pelaez A.I."/>
            <person name="Sanchez J."/>
            <person name="Ferrer M."/>
        </authorList>
    </citation>
    <scope>NUCLEOTIDE SEQUENCE</scope>
</reference>
<reference evidence="2" key="1">
    <citation type="submission" date="2013-08" db="EMBL/GenBank/DDBJ databases">
        <authorList>
            <person name="Mendez C."/>
            <person name="Richter M."/>
            <person name="Ferrer M."/>
            <person name="Sanchez J."/>
        </authorList>
    </citation>
    <scope>NUCLEOTIDE SEQUENCE</scope>
</reference>
<dbReference type="Pfam" id="PF01327">
    <property type="entry name" value="Pep_deformylase"/>
    <property type="match status" value="1"/>
</dbReference>
<proteinExistence type="inferred from homology"/>
<protein>
    <submittedName>
        <fullName evidence="2">Formylmethionine deformylase</fullName>
        <ecNumber evidence="2">3.5.1.88</ecNumber>
    </submittedName>
</protein>
<sequence>MALLPILRYPDTRLYKKAKPVREVDEYIRCLVQDMIETMKAAVGIGLAATQVDVHCVSS</sequence>
<comment type="caution">
    <text evidence="2">The sequence shown here is derived from an EMBL/GenBank/DDBJ whole genome shotgun (WGS) entry which is preliminary data.</text>
</comment>
<evidence type="ECO:0000256" key="1">
    <source>
        <dbReference type="ARBA" id="ARBA00010759"/>
    </source>
</evidence>
<dbReference type="GO" id="GO:0042586">
    <property type="term" value="F:peptide deformylase activity"/>
    <property type="evidence" value="ECO:0007669"/>
    <property type="project" value="UniProtKB-EC"/>
</dbReference>
<dbReference type="InterPro" id="IPR036821">
    <property type="entry name" value="Peptide_deformylase_sf"/>
</dbReference>
<evidence type="ECO:0000313" key="2">
    <source>
        <dbReference type="EMBL" id="EQD42924.1"/>
    </source>
</evidence>
<name>T1AQB1_9ZZZZ</name>
<accession>T1AQB1</accession>
<organism evidence="2">
    <name type="scientific">mine drainage metagenome</name>
    <dbReference type="NCBI Taxonomy" id="410659"/>
    <lineage>
        <taxon>unclassified sequences</taxon>
        <taxon>metagenomes</taxon>
        <taxon>ecological metagenomes</taxon>
    </lineage>
</organism>
<comment type="similarity">
    <text evidence="1">Belongs to the polypeptide deformylase family.</text>
</comment>
<dbReference type="EC" id="3.5.1.88" evidence="2"/>
<dbReference type="EMBL" id="AUZX01011537">
    <property type="protein sequence ID" value="EQD42924.1"/>
    <property type="molecule type" value="Genomic_DNA"/>
</dbReference>
<dbReference type="Gene3D" id="3.90.45.10">
    <property type="entry name" value="Peptide deformylase"/>
    <property type="match status" value="1"/>
</dbReference>